<evidence type="ECO:0000313" key="3">
    <source>
        <dbReference type="Proteomes" id="UP001642484"/>
    </source>
</evidence>
<organism evidence="2 3">
    <name type="scientific">Durusdinium trenchii</name>
    <dbReference type="NCBI Taxonomy" id="1381693"/>
    <lineage>
        <taxon>Eukaryota</taxon>
        <taxon>Sar</taxon>
        <taxon>Alveolata</taxon>
        <taxon>Dinophyceae</taxon>
        <taxon>Suessiales</taxon>
        <taxon>Symbiodiniaceae</taxon>
        <taxon>Durusdinium</taxon>
    </lineage>
</organism>
<dbReference type="Proteomes" id="UP001642484">
    <property type="component" value="Unassembled WGS sequence"/>
</dbReference>
<dbReference type="Gene3D" id="2.60.200.20">
    <property type="match status" value="2"/>
</dbReference>
<evidence type="ECO:0008006" key="4">
    <source>
        <dbReference type="Google" id="ProtNLM"/>
    </source>
</evidence>
<evidence type="ECO:0000256" key="1">
    <source>
        <dbReference type="SAM" id="MobiDB-lite"/>
    </source>
</evidence>
<feature type="compositionally biased region" description="Basic and acidic residues" evidence="1">
    <location>
        <begin position="284"/>
        <end position="303"/>
    </location>
</feature>
<name>A0ABP0SEX1_9DINO</name>
<feature type="compositionally biased region" description="Low complexity" evidence="1">
    <location>
        <begin position="366"/>
        <end position="376"/>
    </location>
</feature>
<keyword evidence="3" id="KW-1185">Reference proteome</keyword>
<feature type="region of interest" description="Disordered" evidence="1">
    <location>
        <begin position="284"/>
        <end position="318"/>
    </location>
</feature>
<proteinExistence type="predicted"/>
<comment type="caution">
    <text evidence="2">The sequence shown here is derived from an EMBL/GenBank/DDBJ whole genome shotgun (WGS) entry which is preliminary data.</text>
</comment>
<evidence type="ECO:0000313" key="2">
    <source>
        <dbReference type="EMBL" id="CAK9110933.1"/>
    </source>
</evidence>
<protein>
    <recommendedName>
        <fullName evidence="4">FHA domain-containing protein</fullName>
    </recommendedName>
</protein>
<accession>A0ABP0SEX1</accession>
<reference evidence="2 3" key="1">
    <citation type="submission" date="2024-02" db="EMBL/GenBank/DDBJ databases">
        <authorList>
            <person name="Chen Y."/>
            <person name="Shah S."/>
            <person name="Dougan E. K."/>
            <person name="Thang M."/>
            <person name="Chan C."/>
        </authorList>
    </citation>
    <scope>NUCLEOTIDE SEQUENCE [LARGE SCALE GENOMIC DNA]</scope>
</reference>
<dbReference type="InterPro" id="IPR008984">
    <property type="entry name" value="SMAD_FHA_dom_sf"/>
</dbReference>
<sequence>MLGRVHQTGFFEHLLQNEAAQRYLCCVSRSHVEITPLGNGDFQVTNLSANPVAIAGPKLGKGEQATLRPNSCIDFIGTHSDGSGQTVVYLKLKLLEAQPKIQRDQSQGSEKPPTEPLLEALGGAEGISAFGHGLRRLLPQIDDLRKAPFWLQLDGSAVRQAFPAEQRILEGTPQGLLVGRAHQQTLHQEALRKEVREYLSRDHFRILREKDGRFQLVALSSNPIWRDRRGAPRCELEKGDAPLSLASGDEILLFTGATDCTPDGPENLGTLKWRFIQSDGRAKDPVLDNETMRSVKRNSRDSSPRGVHHAGQVEKAGQKHRYTCLGQVFDAFVEEPRSRGKSPGRVTFAPEPSSTKDFRRSAGPFSCRCSRSTSRSLGMFEKGQALHSAETSHGLHPRSAS</sequence>
<gene>
    <name evidence="2" type="ORF">CCMP2556_LOCUS51527</name>
</gene>
<dbReference type="SUPFAM" id="SSF49879">
    <property type="entry name" value="SMAD/FHA domain"/>
    <property type="match status" value="2"/>
</dbReference>
<feature type="region of interest" description="Disordered" evidence="1">
    <location>
        <begin position="335"/>
        <end position="401"/>
    </location>
</feature>
<dbReference type="EMBL" id="CAXAMN010027472">
    <property type="protein sequence ID" value="CAK9110933.1"/>
    <property type="molecule type" value="Genomic_DNA"/>
</dbReference>